<accession>A0A1R2CH85</accession>
<comment type="catalytic activity">
    <reaction evidence="13">
        <text>L-threonyl-[protein] + ATP = O-phospho-L-threonyl-[protein] + ADP + H(+)</text>
        <dbReference type="Rhea" id="RHEA:46608"/>
        <dbReference type="Rhea" id="RHEA-COMP:11060"/>
        <dbReference type="Rhea" id="RHEA-COMP:11605"/>
        <dbReference type="ChEBI" id="CHEBI:15378"/>
        <dbReference type="ChEBI" id="CHEBI:30013"/>
        <dbReference type="ChEBI" id="CHEBI:30616"/>
        <dbReference type="ChEBI" id="CHEBI:61977"/>
        <dbReference type="ChEBI" id="CHEBI:456216"/>
        <dbReference type="EC" id="2.7.11.1"/>
    </reaction>
</comment>
<evidence type="ECO:0000256" key="4">
    <source>
        <dbReference type="ARBA" id="ARBA00022527"/>
    </source>
</evidence>
<dbReference type="PROSITE" id="PS00018">
    <property type="entry name" value="EF_HAND_1"/>
    <property type="match status" value="2"/>
</dbReference>
<keyword evidence="4 16" id="KW-0723">Serine/threonine-protein kinase</keyword>
<dbReference type="PROSITE" id="PS50011">
    <property type="entry name" value="PROTEIN_KINASE_DOM"/>
    <property type="match status" value="1"/>
</dbReference>
<gene>
    <name evidence="19" type="ORF">SteCoe_9809</name>
</gene>
<evidence type="ECO:0000313" key="19">
    <source>
        <dbReference type="EMBL" id="OMJ88306.1"/>
    </source>
</evidence>
<dbReference type="Pfam" id="PF13499">
    <property type="entry name" value="EF-hand_7"/>
    <property type="match status" value="2"/>
</dbReference>
<dbReference type="EC" id="2.7.11.1" evidence="3"/>
<protein>
    <recommendedName>
        <fullName evidence="3">non-specific serine/threonine protein kinase</fullName>
        <ecNumber evidence="3">2.7.11.1</ecNumber>
    </recommendedName>
</protein>
<evidence type="ECO:0000256" key="2">
    <source>
        <dbReference type="ARBA" id="ARBA00011245"/>
    </source>
</evidence>
<dbReference type="SUPFAM" id="SSF47473">
    <property type="entry name" value="EF-hand"/>
    <property type="match status" value="1"/>
</dbReference>
<evidence type="ECO:0000256" key="8">
    <source>
        <dbReference type="ARBA" id="ARBA00022741"/>
    </source>
</evidence>
<dbReference type="InterPro" id="IPR011992">
    <property type="entry name" value="EF-hand-dom_pair"/>
</dbReference>
<evidence type="ECO:0000256" key="7">
    <source>
        <dbReference type="ARBA" id="ARBA00022737"/>
    </source>
</evidence>
<dbReference type="PROSITE" id="PS00107">
    <property type="entry name" value="PROTEIN_KINASE_ATP"/>
    <property type="match status" value="1"/>
</dbReference>
<name>A0A1R2CH85_9CILI</name>
<evidence type="ECO:0000256" key="1">
    <source>
        <dbReference type="ARBA" id="ARBA00001946"/>
    </source>
</evidence>
<evidence type="ECO:0000259" key="17">
    <source>
        <dbReference type="PROSITE" id="PS50011"/>
    </source>
</evidence>
<dbReference type="InterPro" id="IPR011009">
    <property type="entry name" value="Kinase-like_dom_sf"/>
</dbReference>
<keyword evidence="7" id="KW-0677">Repeat</keyword>
<keyword evidence="20" id="KW-1185">Reference proteome</keyword>
<dbReference type="InterPro" id="IPR002048">
    <property type="entry name" value="EF_hand_dom"/>
</dbReference>
<feature type="domain" description="EF-hand" evidence="18">
    <location>
        <begin position="341"/>
        <end position="376"/>
    </location>
</feature>
<evidence type="ECO:0000256" key="16">
    <source>
        <dbReference type="RuleBase" id="RU000304"/>
    </source>
</evidence>
<dbReference type="FunFam" id="1.10.510.10:FF:000571">
    <property type="entry name" value="Maternal embryonic leucine zipper kinase"/>
    <property type="match status" value="1"/>
</dbReference>
<dbReference type="SMART" id="SM00220">
    <property type="entry name" value="S_TKc"/>
    <property type="match status" value="1"/>
</dbReference>
<dbReference type="InterPro" id="IPR008271">
    <property type="entry name" value="Ser/Thr_kinase_AS"/>
</dbReference>
<feature type="domain" description="EF-hand" evidence="18">
    <location>
        <begin position="449"/>
        <end position="484"/>
    </location>
</feature>
<feature type="domain" description="Protein kinase" evidence="17">
    <location>
        <begin position="42"/>
        <end position="296"/>
    </location>
</feature>
<organism evidence="19 20">
    <name type="scientific">Stentor coeruleus</name>
    <dbReference type="NCBI Taxonomy" id="5963"/>
    <lineage>
        <taxon>Eukaryota</taxon>
        <taxon>Sar</taxon>
        <taxon>Alveolata</taxon>
        <taxon>Ciliophora</taxon>
        <taxon>Postciliodesmatophora</taxon>
        <taxon>Heterotrichea</taxon>
        <taxon>Heterotrichida</taxon>
        <taxon>Stentoridae</taxon>
        <taxon>Stentor</taxon>
    </lineage>
</organism>
<proteinExistence type="inferred from homology"/>
<dbReference type="PANTHER" id="PTHR24349">
    <property type="entry name" value="SERINE/THREONINE-PROTEIN KINASE"/>
    <property type="match status" value="1"/>
</dbReference>
<comment type="catalytic activity">
    <reaction evidence="14">
        <text>L-seryl-[protein] + ATP = O-phospho-L-seryl-[protein] + ADP + H(+)</text>
        <dbReference type="Rhea" id="RHEA:17989"/>
        <dbReference type="Rhea" id="RHEA-COMP:9863"/>
        <dbReference type="Rhea" id="RHEA-COMP:11604"/>
        <dbReference type="ChEBI" id="CHEBI:15378"/>
        <dbReference type="ChEBI" id="CHEBI:29999"/>
        <dbReference type="ChEBI" id="CHEBI:30616"/>
        <dbReference type="ChEBI" id="CHEBI:83421"/>
        <dbReference type="ChEBI" id="CHEBI:456216"/>
        <dbReference type="EC" id="2.7.11.1"/>
    </reaction>
</comment>
<dbReference type="Pfam" id="PF00069">
    <property type="entry name" value="Pkinase"/>
    <property type="match status" value="1"/>
</dbReference>
<dbReference type="EMBL" id="MPUH01000154">
    <property type="protein sequence ID" value="OMJ88306.1"/>
    <property type="molecule type" value="Genomic_DNA"/>
</dbReference>
<evidence type="ECO:0000256" key="12">
    <source>
        <dbReference type="ARBA" id="ARBA00024334"/>
    </source>
</evidence>
<feature type="domain" description="EF-hand" evidence="18">
    <location>
        <begin position="378"/>
        <end position="413"/>
    </location>
</feature>
<dbReference type="SMART" id="SM00054">
    <property type="entry name" value="EFh"/>
    <property type="match status" value="4"/>
</dbReference>
<keyword evidence="9" id="KW-0418">Kinase</keyword>
<dbReference type="PROSITE" id="PS00108">
    <property type="entry name" value="PROTEIN_KINASE_ST"/>
    <property type="match status" value="1"/>
</dbReference>
<evidence type="ECO:0000256" key="11">
    <source>
        <dbReference type="ARBA" id="ARBA00022840"/>
    </source>
</evidence>
<evidence type="ECO:0000256" key="10">
    <source>
        <dbReference type="ARBA" id="ARBA00022837"/>
    </source>
</evidence>
<dbReference type="FunFam" id="1.10.238.10:FF:000001">
    <property type="entry name" value="Calmodulin 1"/>
    <property type="match status" value="1"/>
</dbReference>
<dbReference type="PROSITE" id="PS50222">
    <property type="entry name" value="EF_HAND_2"/>
    <property type="match status" value="4"/>
</dbReference>
<dbReference type="GO" id="GO:0005509">
    <property type="term" value="F:calcium ion binding"/>
    <property type="evidence" value="ECO:0007669"/>
    <property type="project" value="InterPro"/>
</dbReference>
<dbReference type="OrthoDB" id="40902at2759"/>
<dbReference type="InterPro" id="IPR018247">
    <property type="entry name" value="EF_Hand_1_Ca_BS"/>
</dbReference>
<evidence type="ECO:0000313" key="20">
    <source>
        <dbReference type="Proteomes" id="UP000187209"/>
    </source>
</evidence>
<dbReference type="AlphaFoldDB" id="A0A1R2CH85"/>
<dbReference type="Gene3D" id="1.10.510.10">
    <property type="entry name" value="Transferase(Phosphotransferase) domain 1"/>
    <property type="match status" value="1"/>
</dbReference>
<evidence type="ECO:0000259" key="18">
    <source>
        <dbReference type="PROSITE" id="PS50222"/>
    </source>
</evidence>
<dbReference type="InterPro" id="IPR017441">
    <property type="entry name" value="Protein_kinase_ATP_BS"/>
</dbReference>
<feature type="binding site" evidence="15">
    <location>
        <position position="71"/>
    </location>
    <ligand>
        <name>ATP</name>
        <dbReference type="ChEBI" id="CHEBI:30616"/>
    </ligand>
</feature>
<dbReference type="Proteomes" id="UP000187209">
    <property type="component" value="Unassembled WGS sequence"/>
</dbReference>
<dbReference type="CDD" id="cd05117">
    <property type="entry name" value="STKc_CAMK"/>
    <property type="match status" value="1"/>
</dbReference>
<comment type="caution">
    <text evidence="19">The sequence shown here is derived from an EMBL/GenBank/DDBJ whole genome shotgun (WGS) entry which is preliminary data.</text>
</comment>
<dbReference type="Gene3D" id="3.30.200.20">
    <property type="entry name" value="Phosphorylase Kinase, domain 1"/>
    <property type="match status" value="1"/>
</dbReference>
<reference evidence="19 20" key="1">
    <citation type="submission" date="2016-11" db="EMBL/GenBank/DDBJ databases">
        <title>The macronuclear genome of Stentor coeruleus: a giant cell with tiny introns.</title>
        <authorList>
            <person name="Slabodnick M."/>
            <person name="Ruby J.G."/>
            <person name="Reiff S.B."/>
            <person name="Swart E.C."/>
            <person name="Gosai S."/>
            <person name="Prabakaran S."/>
            <person name="Witkowska E."/>
            <person name="Larue G.E."/>
            <person name="Fisher S."/>
            <person name="Freeman R.M."/>
            <person name="Gunawardena J."/>
            <person name="Chu W."/>
            <person name="Stover N.A."/>
            <person name="Gregory B.D."/>
            <person name="Nowacki M."/>
            <person name="Derisi J."/>
            <person name="Roy S.W."/>
            <person name="Marshall W.F."/>
            <person name="Sood P."/>
        </authorList>
    </citation>
    <scope>NUCLEOTIDE SEQUENCE [LARGE SCALE GENOMIC DNA]</scope>
    <source>
        <strain evidence="19">WM001</strain>
    </source>
</reference>
<keyword evidence="10" id="KW-0106">Calcium</keyword>
<keyword evidence="5" id="KW-0808">Transferase</keyword>
<comment type="cofactor">
    <cofactor evidence="1">
        <name>Mg(2+)</name>
        <dbReference type="ChEBI" id="CHEBI:18420"/>
    </cofactor>
</comment>
<dbReference type="FunFam" id="3.30.200.20:FF:000315">
    <property type="entry name" value="Calcium-dependent protein kinase 3"/>
    <property type="match status" value="1"/>
</dbReference>
<evidence type="ECO:0000256" key="13">
    <source>
        <dbReference type="ARBA" id="ARBA00047899"/>
    </source>
</evidence>
<dbReference type="InterPro" id="IPR000719">
    <property type="entry name" value="Prot_kinase_dom"/>
</dbReference>
<dbReference type="GO" id="GO:0004674">
    <property type="term" value="F:protein serine/threonine kinase activity"/>
    <property type="evidence" value="ECO:0007669"/>
    <property type="project" value="UniProtKB-KW"/>
</dbReference>
<feature type="domain" description="EF-hand" evidence="18">
    <location>
        <begin position="414"/>
        <end position="448"/>
    </location>
</feature>
<evidence type="ECO:0000256" key="5">
    <source>
        <dbReference type="ARBA" id="ARBA00022679"/>
    </source>
</evidence>
<sequence>MGICCSRATTTRTIDIETARKTLKITAQTFVKESTQQLLEVYKIGNIIGTGTYGEVRLVTHKETNHQRAMKVFRKNIPKIQQEKIRNEISILKNLDHPNIIRMFEYFEDSNKIYLIMEKCEGGELYEYILKQNSFSEFEAANIIKQLLSALAYLHENTIAHRDIKPENILFEEAPLSPSIKLIDFGIATKFIPGSYLKEAAGTVYYISPEVINEKYTEKCDMWSCGVLTYMILCGEPPFDGDSDVDIVKSIQTQSIIFNQTIWLQNSMESRDFILKLLCPESFRMTAAQALKHPWIANIEIPSPCKEAYTSTLTALKAFNNNNKLKEAVRTFIVTQCTTLAETKELKEIFRAIDKNSDGKISKDELSLYYCRFFGNEKSEEEVTGIMTKLDRRNTGFINYTEFLKACVSDSIISTKGNLKAAFNKFDMERSGKISAKEIKAILQDEEIYEESVWNEIMKECDRNGDGVVDFEEFCDLFFRENRS</sequence>
<dbReference type="InterPro" id="IPR050205">
    <property type="entry name" value="CDPK_Ser/Thr_kinases"/>
</dbReference>
<comment type="subunit">
    <text evidence="2">Monomer.</text>
</comment>
<keyword evidence="11 15" id="KW-0067">ATP-binding</keyword>
<dbReference type="CDD" id="cd00051">
    <property type="entry name" value="EFh"/>
    <property type="match status" value="2"/>
</dbReference>
<evidence type="ECO:0000256" key="6">
    <source>
        <dbReference type="ARBA" id="ARBA00022723"/>
    </source>
</evidence>
<evidence type="ECO:0000256" key="3">
    <source>
        <dbReference type="ARBA" id="ARBA00012513"/>
    </source>
</evidence>
<keyword evidence="8 15" id="KW-0547">Nucleotide-binding</keyword>
<dbReference type="GO" id="GO:0005524">
    <property type="term" value="F:ATP binding"/>
    <property type="evidence" value="ECO:0007669"/>
    <property type="project" value="UniProtKB-UniRule"/>
</dbReference>
<dbReference type="SUPFAM" id="SSF56112">
    <property type="entry name" value="Protein kinase-like (PK-like)"/>
    <property type="match status" value="1"/>
</dbReference>
<comment type="similarity">
    <text evidence="12">Belongs to the protein kinase superfamily. Ser/Thr protein kinase family. CDPK subfamily.</text>
</comment>
<evidence type="ECO:0000256" key="9">
    <source>
        <dbReference type="ARBA" id="ARBA00022777"/>
    </source>
</evidence>
<evidence type="ECO:0000256" key="15">
    <source>
        <dbReference type="PROSITE-ProRule" id="PRU10141"/>
    </source>
</evidence>
<keyword evidence="6" id="KW-0479">Metal-binding</keyword>
<evidence type="ECO:0000256" key="14">
    <source>
        <dbReference type="ARBA" id="ARBA00048679"/>
    </source>
</evidence>
<dbReference type="Gene3D" id="1.10.238.10">
    <property type="entry name" value="EF-hand"/>
    <property type="match status" value="2"/>
</dbReference>